<sequence length="91" mass="10271">MARQNNDETDYLLGKTSQPPRKEADQPILTPSQTTISFEIKNYTKSVCACKKLRRFSFFASFLVLWAATGVEETTTFEVAFNQKANEGLIS</sequence>
<gene>
    <name evidence="2" type="ORF">SADUNF_Sadunf04G0138500</name>
</gene>
<dbReference type="AlphaFoldDB" id="A0A835K7K7"/>
<comment type="caution">
    <text evidence="2">The sequence shown here is derived from an EMBL/GenBank/DDBJ whole genome shotgun (WGS) entry which is preliminary data.</text>
</comment>
<feature type="region of interest" description="Disordered" evidence="1">
    <location>
        <begin position="1"/>
        <end position="28"/>
    </location>
</feature>
<evidence type="ECO:0000313" key="2">
    <source>
        <dbReference type="EMBL" id="KAF9684630.1"/>
    </source>
</evidence>
<organism evidence="2 3">
    <name type="scientific">Salix dunnii</name>
    <dbReference type="NCBI Taxonomy" id="1413687"/>
    <lineage>
        <taxon>Eukaryota</taxon>
        <taxon>Viridiplantae</taxon>
        <taxon>Streptophyta</taxon>
        <taxon>Embryophyta</taxon>
        <taxon>Tracheophyta</taxon>
        <taxon>Spermatophyta</taxon>
        <taxon>Magnoliopsida</taxon>
        <taxon>eudicotyledons</taxon>
        <taxon>Gunneridae</taxon>
        <taxon>Pentapetalae</taxon>
        <taxon>rosids</taxon>
        <taxon>fabids</taxon>
        <taxon>Malpighiales</taxon>
        <taxon>Salicaceae</taxon>
        <taxon>Saliceae</taxon>
        <taxon>Salix</taxon>
    </lineage>
</organism>
<dbReference type="Proteomes" id="UP000657918">
    <property type="component" value="Chromosome 4"/>
</dbReference>
<protein>
    <submittedName>
        <fullName evidence="2">Uncharacterized protein</fullName>
    </submittedName>
</protein>
<evidence type="ECO:0000256" key="1">
    <source>
        <dbReference type="SAM" id="MobiDB-lite"/>
    </source>
</evidence>
<keyword evidence="3" id="KW-1185">Reference proteome</keyword>
<evidence type="ECO:0000313" key="3">
    <source>
        <dbReference type="Proteomes" id="UP000657918"/>
    </source>
</evidence>
<proteinExistence type="predicted"/>
<reference evidence="2 3" key="1">
    <citation type="submission" date="2020-10" db="EMBL/GenBank/DDBJ databases">
        <title>Plant Genome Project.</title>
        <authorList>
            <person name="Zhang R.-G."/>
        </authorList>
    </citation>
    <scope>NUCLEOTIDE SEQUENCE [LARGE SCALE GENOMIC DNA]</scope>
    <source>
        <strain evidence="2">FAFU-HL-1</strain>
        <tissue evidence="2">Leaf</tissue>
    </source>
</reference>
<accession>A0A835K7K7</accession>
<dbReference type="EMBL" id="JADGMS010000004">
    <property type="protein sequence ID" value="KAF9684630.1"/>
    <property type="molecule type" value="Genomic_DNA"/>
</dbReference>
<name>A0A835K7K7_9ROSI</name>